<name>A0A1L9T7B6_9EURO</name>
<dbReference type="RefSeq" id="XP_040699146.1">
    <property type="nucleotide sequence ID" value="XM_040847656.1"/>
</dbReference>
<protein>
    <submittedName>
        <fullName evidence="1">Uncharacterized protein</fullName>
    </submittedName>
</protein>
<keyword evidence="2" id="KW-1185">Reference proteome</keyword>
<dbReference type="Proteomes" id="UP000184356">
    <property type="component" value="Unassembled WGS sequence"/>
</dbReference>
<dbReference type="EMBL" id="KV878592">
    <property type="protein sequence ID" value="OJJ55340.1"/>
    <property type="molecule type" value="Genomic_DNA"/>
</dbReference>
<dbReference type="AlphaFoldDB" id="A0A1L9T7B6"/>
<accession>A0A1L9T7B6</accession>
<dbReference type="VEuPathDB" id="FungiDB:ASPSYDRAFT_48566"/>
<proteinExistence type="predicted"/>
<dbReference type="GeneID" id="63763729"/>
<evidence type="ECO:0000313" key="2">
    <source>
        <dbReference type="Proteomes" id="UP000184356"/>
    </source>
</evidence>
<sequence>MRDVPTFGCLAFDHYVLEHWDADSPLSKNEQKRSLVDKWIRLGRYGRNQYFNDAPDAKVIPPHIPQDLLTPKERQVDGQISRTILVRTWYGEKNDKSNQGAADEAYKRLLLYIMQQGDPDDYNICMEPEFVYDNKDEFFSDDAHNVLDSPDLANGMALGTPGSVPSYVVTALMHCPDQFDGNSYRSKWRSHTPSQAEAEEAVQDTRQSILVLVADKKACEDGWVLFMAINHKARVLPLRLRGQARETSTLVANWDDGQALEENADDPDEDMELYLHEGGGWD</sequence>
<organism evidence="1 2">
    <name type="scientific">Aspergillus sydowii CBS 593.65</name>
    <dbReference type="NCBI Taxonomy" id="1036612"/>
    <lineage>
        <taxon>Eukaryota</taxon>
        <taxon>Fungi</taxon>
        <taxon>Dikarya</taxon>
        <taxon>Ascomycota</taxon>
        <taxon>Pezizomycotina</taxon>
        <taxon>Eurotiomycetes</taxon>
        <taxon>Eurotiomycetidae</taxon>
        <taxon>Eurotiales</taxon>
        <taxon>Aspergillaceae</taxon>
        <taxon>Aspergillus</taxon>
        <taxon>Aspergillus subgen. Nidulantes</taxon>
    </lineage>
</organism>
<dbReference type="OrthoDB" id="4364812at2759"/>
<reference evidence="2" key="1">
    <citation type="journal article" date="2017" name="Genome Biol.">
        <title>Comparative genomics reveals high biological diversity and specific adaptations in the industrially and medically important fungal genus Aspergillus.</title>
        <authorList>
            <person name="de Vries R.P."/>
            <person name="Riley R."/>
            <person name="Wiebenga A."/>
            <person name="Aguilar-Osorio G."/>
            <person name="Amillis S."/>
            <person name="Uchima C.A."/>
            <person name="Anderluh G."/>
            <person name="Asadollahi M."/>
            <person name="Askin M."/>
            <person name="Barry K."/>
            <person name="Battaglia E."/>
            <person name="Bayram O."/>
            <person name="Benocci T."/>
            <person name="Braus-Stromeyer S.A."/>
            <person name="Caldana C."/>
            <person name="Canovas D."/>
            <person name="Cerqueira G.C."/>
            <person name="Chen F."/>
            <person name="Chen W."/>
            <person name="Choi C."/>
            <person name="Clum A."/>
            <person name="Dos Santos R.A."/>
            <person name="Damasio A.R."/>
            <person name="Diallinas G."/>
            <person name="Emri T."/>
            <person name="Fekete E."/>
            <person name="Flipphi M."/>
            <person name="Freyberg S."/>
            <person name="Gallo A."/>
            <person name="Gournas C."/>
            <person name="Habgood R."/>
            <person name="Hainaut M."/>
            <person name="Harispe M.L."/>
            <person name="Henrissat B."/>
            <person name="Hilden K.S."/>
            <person name="Hope R."/>
            <person name="Hossain A."/>
            <person name="Karabika E."/>
            <person name="Karaffa L."/>
            <person name="Karanyi Z."/>
            <person name="Krasevec N."/>
            <person name="Kuo A."/>
            <person name="Kusch H."/>
            <person name="LaButti K."/>
            <person name="Lagendijk E.L."/>
            <person name="Lapidus A."/>
            <person name="Levasseur A."/>
            <person name="Lindquist E."/>
            <person name="Lipzen A."/>
            <person name="Logrieco A.F."/>
            <person name="MacCabe A."/>
            <person name="Maekelae M.R."/>
            <person name="Malavazi I."/>
            <person name="Melin P."/>
            <person name="Meyer V."/>
            <person name="Mielnichuk N."/>
            <person name="Miskei M."/>
            <person name="Molnar A.P."/>
            <person name="Mule G."/>
            <person name="Ngan C.Y."/>
            <person name="Orejas M."/>
            <person name="Orosz E."/>
            <person name="Ouedraogo J.P."/>
            <person name="Overkamp K.M."/>
            <person name="Park H.-S."/>
            <person name="Perrone G."/>
            <person name="Piumi F."/>
            <person name="Punt P.J."/>
            <person name="Ram A.F."/>
            <person name="Ramon A."/>
            <person name="Rauscher S."/>
            <person name="Record E."/>
            <person name="Riano-Pachon D.M."/>
            <person name="Robert V."/>
            <person name="Roehrig J."/>
            <person name="Ruller R."/>
            <person name="Salamov A."/>
            <person name="Salih N.S."/>
            <person name="Samson R.A."/>
            <person name="Sandor E."/>
            <person name="Sanguinetti M."/>
            <person name="Schuetze T."/>
            <person name="Sepcic K."/>
            <person name="Shelest E."/>
            <person name="Sherlock G."/>
            <person name="Sophianopoulou V."/>
            <person name="Squina F.M."/>
            <person name="Sun H."/>
            <person name="Susca A."/>
            <person name="Todd R.B."/>
            <person name="Tsang A."/>
            <person name="Unkles S.E."/>
            <person name="van de Wiele N."/>
            <person name="van Rossen-Uffink D."/>
            <person name="Oliveira J.V."/>
            <person name="Vesth T.C."/>
            <person name="Visser J."/>
            <person name="Yu J.-H."/>
            <person name="Zhou M."/>
            <person name="Andersen M.R."/>
            <person name="Archer D.B."/>
            <person name="Baker S.E."/>
            <person name="Benoit I."/>
            <person name="Brakhage A.A."/>
            <person name="Braus G.H."/>
            <person name="Fischer R."/>
            <person name="Frisvad J.C."/>
            <person name="Goldman G.H."/>
            <person name="Houbraken J."/>
            <person name="Oakley B."/>
            <person name="Pocsi I."/>
            <person name="Scazzocchio C."/>
            <person name="Seiboth B."/>
            <person name="vanKuyk P.A."/>
            <person name="Wortman J."/>
            <person name="Dyer P.S."/>
            <person name="Grigoriev I.V."/>
        </authorList>
    </citation>
    <scope>NUCLEOTIDE SEQUENCE [LARGE SCALE GENOMIC DNA]</scope>
    <source>
        <strain evidence="2">CBS 593.65</strain>
    </source>
</reference>
<evidence type="ECO:0000313" key="1">
    <source>
        <dbReference type="EMBL" id="OJJ55340.1"/>
    </source>
</evidence>
<gene>
    <name evidence="1" type="ORF">ASPSYDRAFT_48566</name>
</gene>